<keyword evidence="1" id="KW-0175">Coiled coil</keyword>
<evidence type="ECO:0000313" key="3">
    <source>
        <dbReference type="Proteomes" id="UP000199701"/>
    </source>
</evidence>
<sequence>MEERKQLSVSDKNGIINELTRKGYTQEVVDLVKEDLDFGLSQEQTQLYLLKKLDIRQMRVQSQCIRNGYSDDVIAVIMCDGLNGYQMQIALEFFQKGVPLDTIRQIADTGSQAAAMQQAFQKILDEMKKAQDSVKEEPAYVKQLMEEIKGIVSKIDVQDKRYDALNEKLKIFESTKKDEEVKEGLLNSLGEKDQMISEQQDKINLANSTIAKLRNDIDAIREEKRKMESRVKELEEEISTSASSNVNAASKSNAVVVEDSAAKPVEMATVNQPVKNQTSPVQFIYGTPVYYAPVHDANGNFIQNVVIDKTVKKNNGAFSAISKLLFKKKSRQDIVKLVASGELEPSQLVQIRNAIEKGLSEDQLLELIHSKASAEQMQGVIEIAISINSLVD</sequence>
<proteinExistence type="predicted"/>
<dbReference type="OrthoDB" id="1762753at2"/>
<dbReference type="EMBL" id="FOJI01000001">
    <property type="protein sequence ID" value="SEV85033.1"/>
    <property type="molecule type" value="Genomic_DNA"/>
</dbReference>
<dbReference type="AlphaFoldDB" id="A0A1I0M9L4"/>
<keyword evidence="3" id="KW-1185">Reference proteome</keyword>
<protein>
    <submittedName>
        <fullName evidence="2">Uncharacterized protein</fullName>
    </submittedName>
</protein>
<reference evidence="2 3" key="1">
    <citation type="submission" date="2016-10" db="EMBL/GenBank/DDBJ databases">
        <authorList>
            <person name="de Groot N.N."/>
        </authorList>
    </citation>
    <scope>NUCLEOTIDE SEQUENCE [LARGE SCALE GENOMIC DNA]</scope>
    <source>
        <strain evidence="2 3">DSM 9179</strain>
    </source>
</reference>
<accession>A0A1I0M9L4</accession>
<dbReference type="RefSeq" id="WP_092449892.1">
    <property type="nucleotide sequence ID" value="NZ_FOJI01000001.1"/>
</dbReference>
<dbReference type="STRING" id="99656.SAMN05421659_101326"/>
<evidence type="ECO:0000313" key="2">
    <source>
        <dbReference type="EMBL" id="SEV85033.1"/>
    </source>
</evidence>
<feature type="coiled-coil region" evidence="1">
    <location>
        <begin position="162"/>
        <end position="244"/>
    </location>
</feature>
<gene>
    <name evidence="2" type="ORF">SAMN05421659_101326</name>
</gene>
<evidence type="ECO:0000256" key="1">
    <source>
        <dbReference type="SAM" id="Coils"/>
    </source>
</evidence>
<organism evidence="2 3">
    <name type="scientific">[Clostridium] fimetarium</name>
    <dbReference type="NCBI Taxonomy" id="99656"/>
    <lineage>
        <taxon>Bacteria</taxon>
        <taxon>Bacillati</taxon>
        <taxon>Bacillota</taxon>
        <taxon>Clostridia</taxon>
        <taxon>Lachnospirales</taxon>
        <taxon>Lachnospiraceae</taxon>
    </lineage>
</organism>
<dbReference type="Gene3D" id="1.10.287.1490">
    <property type="match status" value="1"/>
</dbReference>
<dbReference type="Proteomes" id="UP000199701">
    <property type="component" value="Unassembled WGS sequence"/>
</dbReference>
<name>A0A1I0M9L4_9FIRM</name>